<dbReference type="AlphaFoldDB" id="A0AAU9NS14"/>
<name>A0AAU9NS14_9ASTR</name>
<evidence type="ECO:0000256" key="2">
    <source>
        <dbReference type="SAM" id="SignalP"/>
    </source>
</evidence>
<reference evidence="3 4" key="1">
    <citation type="submission" date="2022-01" db="EMBL/GenBank/DDBJ databases">
        <authorList>
            <person name="Xiong W."/>
            <person name="Schranz E."/>
        </authorList>
    </citation>
    <scope>NUCLEOTIDE SEQUENCE [LARGE SCALE GENOMIC DNA]</scope>
</reference>
<dbReference type="Proteomes" id="UP001157418">
    <property type="component" value="Unassembled WGS sequence"/>
</dbReference>
<evidence type="ECO:0000313" key="3">
    <source>
        <dbReference type="EMBL" id="CAH1440415.1"/>
    </source>
</evidence>
<proteinExistence type="predicted"/>
<feature type="transmembrane region" description="Helical" evidence="1">
    <location>
        <begin position="72"/>
        <end position="94"/>
    </location>
</feature>
<keyword evidence="1" id="KW-0812">Transmembrane</keyword>
<feature type="signal peptide" evidence="2">
    <location>
        <begin position="1"/>
        <end position="15"/>
    </location>
</feature>
<dbReference type="EMBL" id="CAKMRJ010005412">
    <property type="protein sequence ID" value="CAH1440415.1"/>
    <property type="molecule type" value="Genomic_DNA"/>
</dbReference>
<keyword evidence="4" id="KW-1185">Reference proteome</keyword>
<evidence type="ECO:0000256" key="1">
    <source>
        <dbReference type="SAM" id="Phobius"/>
    </source>
</evidence>
<accession>A0AAU9NS14</accession>
<sequence>MKKWLLCMFLKKCEFFSWLDPSLPNTYYKESMWKFHIDLEDTKNNRAFKMEILKLSEEGMNNKTVQVDILNMLKVVLCMMVMPLVVGIVMGFMVHNVVVEAL</sequence>
<organism evidence="3 4">
    <name type="scientific">Lactuca virosa</name>
    <dbReference type="NCBI Taxonomy" id="75947"/>
    <lineage>
        <taxon>Eukaryota</taxon>
        <taxon>Viridiplantae</taxon>
        <taxon>Streptophyta</taxon>
        <taxon>Embryophyta</taxon>
        <taxon>Tracheophyta</taxon>
        <taxon>Spermatophyta</taxon>
        <taxon>Magnoliopsida</taxon>
        <taxon>eudicotyledons</taxon>
        <taxon>Gunneridae</taxon>
        <taxon>Pentapetalae</taxon>
        <taxon>asterids</taxon>
        <taxon>campanulids</taxon>
        <taxon>Asterales</taxon>
        <taxon>Asteraceae</taxon>
        <taxon>Cichorioideae</taxon>
        <taxon>Cichorieae</taxon>
        <taxon>Lactucinae</taxon>
        <taxon>Lactuca</taxon>
    </lineage>
</organism>
<comment type="caution">
    <text evidence="3">The sequence shown here is derived from an EMBL/GenBank/DDBJ whole genome shotgun (WGS) entry which is preliminary data.</text>
</comment>
<protein>
    <submittedName>
        <fullName evidence="3">Uncharacterized protein</fullName>
    </submittedName>
</protein>
<evidence type="ECO:0000313" key="4">
    <source>
        <dbReference type="Proteomes" id="UP001157418"/>
    </source>
</evidence>
<keyword evidence="1" id="KW-0472">Membrane</keyword>
<keyword evidence="2" id="KW-0732">Signal</keyword>
<keyword evidence="1" id="KW-1133">Transmembrane helix</keyword>
<feature type="chain" id="PRO_5043415089" evidence="2">
    <location>
        <begin position="16"/>
        <end position="102"/>
    </location>
</feature>
<gene>
    <name evidence="3" type="ORF">LVIROSA_LOCUS26553</name>
</gene>